<dbReference type="GO" id="GO:0004190">
    <property type="term" value="F:aspartic-type endopeptidase activity"/>
    <property type="evidence" value="ECO:0007669"/>
    <property type="project" value="InterPro"/>
</dbReference>
<keyword evidence="2" id="KW-0479">Metal-binding</keyword>
<dbReference type="EnsemblMetazoa" id="G19333.1">
    <property type="protein sequence ID" value="G19333.1:cds"/>
    <property type="gene ID" value="G19333"/>
</dbReference>
<dbReference type="InterPro" id="IPR036875">
    <property type="entry name" value="Znf_CCHC_sf"/>
</dbReference>
<dbReference type="SUPFAM" id="SSF57756">
    <property type="entry name" value="Retrovirus zinc finger-like domains"/>
    <property type="match status" value="1"/>
</dbReference>
<keyword evidence="7" id="KW-1185">Reference proteome</keyword>
<dbReference type="PANTHER" id="PTHR37006:SF1">
    <property type="entry name" value="RETROVIRAL-LIKE ASPARTIC PROTEASE 1"/>
    <property type="match status" value="1"/>
</dbReference>
<dbReference type="SUPFAM" id="SSF50630">
    <property type="entry name" value="Acid proteases"/>
    <property type="match status" value="1"/>
</dbReference>
<name>A0A8W8JH96_MAGGI</name>
<evidence type="ECO:0000313" key="6">
    <source>
        <dbReference type="EnsemblMetazoa" id="G19333.1:cds"/>
    </source>
</evidence>
<evidence type="ECO:0000256" key="2">
    <source>
        <dbReference type="PROSITE-ProRule" id="PRU00047"/>
    </source>
</evidence>
<dbReference type="PANTHER" id="PTHR37006">
    <property type="entry name" value="RETROVIRAL-LIKE ASPARTIC PROTEASE 1"/>
    <property type="match status" value="1"/>
</dbReference>
<accession>A0A8W8JH96</accession>
<evidence type="ECO:0000256" key="3">
    <source>
        <dbReference type="SAM" id="MobiDB-lite"/>
    </source>
</evidence>
<feature type="domain" description="CCHC-type" evidence="4">
    <location>
        <begin position="36"/>
        <end position="51"/>
    </location>
</feature>
<dbReference type="InterPro" id="IPR001878">
    <property type="entry name" value="Znf_CCHC"/>
</dbReference>
<proteinExistence type="predicted"/>
<dbReference type="GO" id="GO:0008270">
    <property type="term" value="F:zinc ion binding"/>
    <property type="evidence" value="ECO:0007669"/>
    <property type="project" value="UniProtKB-KW"/>
</dbReference>
<dbReference type="InterPro" id="IPR001995">
    <property type="entry name" value="Peptidase_A2_cat"/>
</dbReference>
<dbReference type="GO" id="GO:0006508">
    <property type="term" value="P:proteolysis"/>
    <property type="evidence" value="ECO:0007669"/>
    <property type="project" value="InterPro"/>
</dbReference>
<dbReference type="Pfam" id="PF13975">
    <property type="entry name" value="gag-asp_proteas"/>
    <property type="match status" value="1"/>
</dbReference>
<dbReference type="AlphaFoldDB" id="A0A8W8JH96"/>
<feature type="region of interest" description="Disordered" evidence="3">
    <location>
        <begin position="52"/>
        <end position="90"/>
    </location>
</feature>
<dbReference type="CDD" id="cd00303">
    <property type="entry name" value="retropepsin_like"/>
    <property type="match status" value="1"/>
</dbReference>
<dbReference type="Proteomes" id="UP000005408">
    <property type="component" value="Unassembled WGS sequence"/>
</dbReference>
<sequence>MQTQLDNLEKQVQDQNIRRRRTLQLPVRNTDDGVTCYYCKEKGHIRRNCPKLKNKETNRNSNPPANKGGIARRIRSERRRKQRNAQGHVGGSTMINESGIFVEADIHGVRSKMLIDTGASLTLISKRVHDIISAEKRPALEESGQKVLNASGNPLSLYGKADYHIKIGKTEAFIPAMVTDVTVDGILGLDFLKKGKGIIDLNSNTLRLNNEEYRISCEGTLGCFRVVAADDICIPPRSEIIIEAKVPGQNTFGASHYIVEPEERFLEKGRAFVGRALVKGSETVPVCLMNVTDVAQQIYKGTLLAKMAAADEENPPDTAVVNSSKLRPDLRELLDRCQENLSNAQAMQADKFLQRLSAFVEDHLHWKDMGIAHDGETTEGDEEFNKATTQCPISNKVVEFVHIHVLLTTDKYGIEVLHKIRRILDETEGQ</sequence>
<dbReference type="PROSITE" id="PS50158">
    <property type="entry name" value="ZF_CCHC"/>
    <property type="match status" value="1"/>
</dbReference>
<dbReference type="InterPro" id="IPR021109">
    <property type="entry name" value="Peptidase_aspartic_dom_sf"/>
</dbReference>
<dbReference type="Gene3D" id="2.40.70.10">
    <property type="entry name" value="Acid Proteases"/>
    <property type="match status" value="1"/>
</dbReference>
<dbReference type="InterPro" id="IPR033539">
    <property type="entry name" value="Asprv1"/>
</dbReference>
<reference evidence="6" key="1">
    <citation type="submission" date="2022-08" db="UniProtKB">
        <authorList>
            <consortium name="EnsemblMetazoa"/>
        </authorList>
    </citation>
    <scope>IDENTIFICATION</scope>
    <source>
        <strain evidence="6">05x7-T-G4-1.051#20</strain>
    </source>
</reference>
<keyword evidence="2" id="KW-0863">Zinc-finger</keyword>
<evidence type="ECO:0000313" key="7">
    <source>
        <dbReference type="Proteomes" id="UP000005408"/>
    </source>
</evidence>
<dbReference type="GO" id="GO:0016020">
    <property type="term" value="C:membrane"/>
    <property type="evidence" value="ECO:0007669"/>
    <property type="project" value="InterPro"/>
</dbReference>
<evidence type="ECO:0000259" key="4">
    <source>
        <dbReference type="PROSITE" id="PS50158"/>
    </source>
</evidence>
<evidence type="ECO:0000256" key="1">
    <source>
        <dbReference type="ARBA" id="ARBA00022801"/>
    </source>
</evidence>
<keyword evidence="1" id="KW-0378">Hydrolase</keyword>
<evidence type="ECO:0008006" key="8">
    <source>
        <dbReference type="Google" id="ProtNLM"/>
    </source>
</evidence>
<dbReference type="Pfam" id="PF00098">
    <property type="entry name" value="zf-CCHC"/>
    <property type="match status" value="1"/>
</dbReference>
<dbReference type="PROSITE" id="PS50175">
    <property type="entry name" value="ASP_PROT_RETROV"/>
    <property type="match status" value="1"/>
</dbReference>
<organism evidence="6 7">
    <name type="scientific">Magallana gigas</name>
    <name type="common">Pacific oyster</name>
    <name type="synonym">Crassostrea gigas</name>
    <dbReference type="NCBI Taxonomy" id="29159"/>
    <lineage>
        <taxon>Eukaryota</taxon>
        <taxon>Metazoa</taxon>
        <taxon>Spiralia</taxon>
        <taxon>Lophotrochozoa</taxon>
        <taxon>Mollusca</taxon>
        <taxon>Bivalvia</taxon>
        <taxon>Autobranchia</taxon>
        <taxon>Pteriomorphia</taxon>
        <taxon>Ostreida</taxon>
        <taxon>Ostreoidea</taxon>
        <taxon>Ostreidae</taxon>
        <taxon>Magallana</taxon>
    </lineage>
</organism>
<evidence type="ECO:0000259" key="5">
    <source>
        <dbReference type="PROSITE" id="PS50175"/>
    </source>
</evidence>
<protein>
    <recommendedName>
        <fullName evidence="8">CCHC-type domain-containing protein</fullName>
    </recommendedName>
</protein>
<keyword evidence="2" id="KW-0862">Zinc</keyword>
<dbReference type="Gene3D" id="4.10.60.10">
    <property type="entry name" value="Zinc finger, CCHC-type"/>
    <property type="match status" value="1"/>
</dbReference>
<feature type="compositionally biased region" description="Basic residues" evidence="3">
    <location>
        <begin position="70"/>
        <end position="83"/>
    </location>
</feature>
<feature type="domain" description="Peptidase A2" evidence="5">
    <location>
        <begin position="111"/>
        <end position="191"/>
    </location>
</feature>
<dbReference type="SMART" id="SM00343">
    <property type="entry name" value="ZnF_C2HC"/>
    <property type="match status" value="1"/>
</dbReference>
<dbReference type="GO" id="GO:0003676">
    <property type="term" value="F:nucleic acid binding"/>
    <property type="evidence" value="ECO:0007669"/>
    <property type="project" value="InterPro"/>
</dbReference>